<dbReference type="PRINTS" id="PR01012">
    <property type="entry name" value="NRPEPTIDEYR"/>
</dbReference>
<dbReference type="GO" id="GO:0004983">
    <property type="term" value="F:neuropeptide Y receptor activity"/>
    <property type="evidence" value="ECO:0007669"/>
    <property type="project" value="InterPro"/>
</dbReference>
<dbReference type="SUPFAM" id="SSF81321">
    <property type="entry name" value="Family A G protein-coupled receptor-like"/>
    <property type="match status" value="1"/>
</dbReference>
<comment type="subcellular location">
    <subcellularLocation>
        <location evidence="1">Membrane</location>
        <topology evidence="1">Multi-pass membrane protein</topology>
    </subcellularLocation>
</comment>
<feature type="transmembrane region" description="Helical" evidence="11">
    <location>
        <begin position="392"/>
        <end position="418"/>
    </location>
</feature>
<evidence type="ECO:0000256" key="3">
    <source>
        <dbReference type="ARBA" id="ARBA00022692"/>
    </source>
</evidence>
<dbReference type="InterPro" id="IPR017452">
    <property type="entry name" value="GPCR_Rhodpsn_7TM"/>
</dbReference>
<feature type="transmembrane region" description="Helical" evidence="11">
    <location>
        <begin position="360"/>
        <end position="380"/>
    </location>
</feature>
<feature type="region of interest" description="Disordered" evidence="10">
    <location>
        <begin position="653"/>
        <end position="672"/>
    </location>
</feature>
<keyword evidence="7 9" id="KW-0675">Receptor</keyword>
<evidence type="ECO:0000259" key="12">
    <source>
        <dbReference type="PROSITE" id="PS50262"/>
    </source>
</evidence>
<feature type="transmembrane region" description="Helical" evidence="11">
    <location>
        <begin position="205"/>
        <end position="225"/>
    </location>
</feature>
<keyword evidence="8 9" id="KW-0807">Transducer</keyword>
<evidence type="ECO:0000256" key="2">
    <source>
        <dbReference type="ARBA" id="ARBA00010663"/>
    </source>
</evidence>
<evidence type="ECO:0000313" key="14">
    <source>
        <dbReference type="Proteomes" id="UP000095300"/>
    </source>
</evidence>
<dbReference type="GO" id="GO:0005886">
    <property type="term" value="C:plasma membrane"/>
    <property type="evidence" value="ECO:0007669"/>
    <property type="project" value="TreeGrafter"/>
</dbReference>
<dbReference type="STRING" id="35570.A0A1I8NNA2"/>
<dbReference type="Gene3D" id="1.20.1070.10">
    <property type="entry name" value="Rhodopsin 7-helix transmembrane proteins"/>
    <property type="match status" value="1"/>
</dbReference>
<feature type="transmembrane region" description="Helical" evidence="11">
    <location>
        <begin position="87"/>
        <end position="115"/>
    </location>
</feature>
<feature type="transmembrane region" description="Helical" evidence="11">
    <location>
        <begin position="302"/>
        <end position="326"/>
    </location>
</feature>
<dbReference type="InterPro" id="IPR000611">
    <property type="entry name" value="NPY_rcpt"/>
</dbReference>
<sequence length="672" mass="75594">MANITGTTPASFTAAVTWSALVAQKNNTTHRGYHSYNISLPSHHEPSGHHHPLLMDKLDVMTPYSTASPTASGAELQEKADLIDNDFVQIFFCILYTTVFVLGVFGNVLVCYVVLRNRAMQTVTNIFITNLALSDILLCVLAVPFTPLYTFMGRWAFGRTLCHLVSFAQGCSIYISTLTLTSIAIDRYFVIIYPFHPRMKMSTCIAIVVSIWVISLLATLPYGMYVKVVPGYANETEDALNGTATQFNFNSTSQNASYAPQRTYDAYMQIVSSTSTTSEPEVPSNSISYCEEDWPTERYRKVFGSVTTILQFVLPFVIISICYIWISLKLNARAKAKPGSKSSRKEEADRDRKKRTNRMLIAMVGVFGLSWLPLNVVNIFDDFYEKSNTWRFYTLFFFVAHSIAMSSTCYNPFLYAWLNENFRKEFKHVLPCFNPSNNNIINLTRGYNRSDRNTCGPRLHHGNGGAATRGSSLENEDDGDGNAITQDTTLTTKDKLLIIPREPTYGNGHNALSPCLDRGVNVALVQCSKQVEILLNDNDIRKHGYDDYDADSCEEQTIEMRFNETPFISSDNNTAISIMETSTSCEAERSGSSDRDRRSNKQVEILLNDNDIRKHGYDDYDADSCEEQTIEMRFNETPFISSDNNTAISIMETSTSCEAERSGSSDRDRRSN</sequence>
<evidence type="ECO:0000256" key="10">
    <source>
        <dbReference type="SAM" id="MobiDB-lite"/>
    </source>
</evidence>
<evidence type="ECO:0000256" key="8">
    <source>
        <dbReference type="ARBA" id="ARBA00023224"/>
    </source>
</evidence>
<keyword evidence="6 11" id="KW-0472">Membrane</keyword>
<evidence type="ECO:0000256" key="9">
    <source>
        <dbReference type="RuleBase" id="RU000688"/>
    </source>
</evidence>
<accession>A0A1I8NNA2</accession>
<dbReference type="GO" id="GO:0043005">
    <property type="term" value="C:neuron projection"/>
    <property type="evidence" value="ECO:0007669"/>
    <property type="project" value="TreeGrafter"/>
</dbReference>
<evidence type="ECO:0000256" key="1">
    <source>
        <dbReference type="ARBA" id="ARBA00004141"/>
    </source>
</evidence>
<dbReference type="Proteomes" id="UP000095300">
    <property type="component" value="Unassembled WGS sequence"/>
</dbReference>
<dbReference type="CDD" id="cd15203">
    <property type="entry name" value="7tmA_NPYR-like"/>
    <property type="match status" value="1"/>
</dbReference>
<dbReference type="InterPro" id="IPR000276">
    <property type="entry name" value="GPCR_Rhodpsn"/>
</dbReference>
<dbReference type="PROSITE" id="PS50262">
    <property type="entry name" value="G_PROTEIN_RECEP_F1_2"/>
    <property type="match status" value="1"/>
</dbReference>
<keyword evidence="4 11" id="KW-1133">Transmembrane helix</keyword>
<keyword evidence="3 9" id="KW-0812">Transmembrane</keyword>
<evidence type="ECO:0000256" key="5">
    <source>
        <dbReference type="ARBA" id="ARBA00023040"/>
    </source>
</evidence>
<evidence type="ECO:0000313" key="13">
    <source>
        <dbReference type="EnsemblMetazoa" id="SCAU000566-PA"/>
    </source>
</evidence>
<feature type="domain" description="G-protein coupled receptors family 1 profile" evidence="12">
    <location>
        <begin position="106"/>
        <end position="415"/>
    </location>
</feature>
<proteinExistence type="inferred from homology"/>
<feature type="region of interest" description="Disordered" evidence="10">
    <location>
        <begin position="454"/>
        <end position="486"/>
    </location>
</feature>
<evidence type="ECO:0000256" key="6">
    <source>
        <dbReference type="ARBA" id="ARBA00023136"/>
    </source>
</evidence>
<evidence type="ECO:0000256" key="11">
    <source>
        <dbReference type="SAM" id="Phobius"/>
    </source>
</evidence>
<keyword evidence="14" id="KW-1185">Reference proteome</keyword>
<dbReference type="Pfam" id="PF00001">
    <property type="entry name" value="7tm_1"/>
    <property type="match status" value="2"/>
</dbReference>
<dbReference type="AlphaFoldDB" id="A0A1I8NNA2"/>
<evidence type="ECO:0000256" key="4">
    <source>
        <dbReference type="ARBA" id="ARBA00022989"/>
    </source>
</evidence>
<dbReference type="GO" id="GO:0042923">
    <property type="term" value="F:neuropeptide binding"/>
    <property type="evidence" value="ECO:0007669"/>
    <property type="project" value="TreeGrafter"/>
</dbReference>
<dbReference type="PRINTS" id="PR00237">
    <property type="entry name" value="GPCRRHODOPSN"/>
</dbReference>
<protein>
    <recommendedName>
        <fullName evidence="12">G-protein coupled receptors family 1 profile domain-containing protein</fullName>
    </recommendedName>
</protein>
<evidence type="ECO:0000256" key="7">
    <source>
        <dbReference type="ARBA" id="ARBA00023170"/>
    </source>
</evidence>
<dbReference type="SMART" id="SM01381">
    <property type="entry name" value="7TM_GPCR_Srsx"/>
    <property type="match status" value="1"/>
</dbReference>
<dbReference type="PROSITE" id="PS00237">
    <property type="entry name" value="G_PROTEIN_RECEP_F1_1"/>
    <property type="match status" value="1"/>
</dbReference>
<organism evidence="13 14">
    <name type="scientific">Stomoxys calcitrans</name>
    <name type="common">Stable fly</name>
    <name type="synonym">Conops calcitrans</name>
    <dbReference type="NCBI Taxonomy" id="35570"/>
    <lineage>
        <taxon>Eukaryota</taxon>
        <taxon>Metazoa</taxon>
        <taxon>Ecdysozoa</taxon>
        <taxon>Arthropoda</taxon>
        <taxon>Hexapoda</taxon>
        <taxon>Insecta</taxon>
        <taxon>Pterygota</taxon>
        <taxon>Neoptera</taxon>
        <taxon>Endopterygota</taxon>
        <taxon>Diptera</taxon>
        <taxon>Brachycera</taxon>
        <taxon>Muscomorpha</taxon>
        <taxon>Muscoidea</taxon>
        <taxon>Muscidae</taxon>
        <taxon>Stomoxys</taxon>
    </lineage>
</organism>
<feature type="transmembrane region" description="Helical" evidence="11">
    <location>
        <begin position="127"/>
        <end position="152"/>
    </location>
</feature>
<reference evidence="13" key="1">
    <citation type="submission" date="2020-05" db="UniProtKB">
        <authorList>
            <consortium name="EnsemblMetazoa"/>
        </authorList>
    </citation>
    <scope>IDENTIFICATION</scope>
    <source>
        <strain evidence="13">USDA</strain>
    </source>
</reference>
<dbReference type="VEuPathDB" id="VectorBase:SCAU000566"/>
<dbReference type="PANTHER" id="PTHR24235:SF29">
    <property type="entry name" value="GH23382P"/>
    <property type="match status" value="1"/>
</dbReference>
<dbReference type="EnsemblMetazoa" id="SCAU000566-RA">
    <property type="protein sequence ID" value="SCAU000566-PA"/>
    <property type="gene ID" value="SCAU000566"/>
</dbReference>
<feature type="compositionally biased region" description="Basic and acidic residues" evidence="10">
    <location>
        <begin position="658"/>
        <end position="672"/>
    </location>
</feature>
<comment type="similarity">
    <text evidence="2 9">Belongs to the G-protein coupled receptor 1 family.</text>
</comment>
<name>A0A1I8NNA2_STOCA</name>
<feature type="transmembrane region" description="Helical" evidence="11">
    <location>
        <begin position="172"/>
        <end position="193"/>
    </location>
</feature>
<keyword evidence="5 9" id="KW-0297">G-protein coupled receptor</keyword>
<dbReference type="PANTHER" id="PTHR24235">
    <property type="entry name" value="NEUROPEPTIDE Y RECEPTOR"/>
    <property type="match status" value="1"/>
</dbReference>